<evidence type="ECO:0000313" key="2">
    <source>
        <dbReference type="Proteomes" id="UP000248790"/>
    </source>
</evidence>
<dbReference type="RefSeq" id="WP_229310792.1">
    <property type="nucleotide sequence ID" value="NZ_QLMC01000006.1"/>
</dbReference>
<organism evidence="1 2">
    <name type="scientific">Larkinella arboricola</name>
    <dbReference type="NCBI Taxonomy" id="643671"/>
    <lineage>
        <taxon>Bacteria</taxon>
        <taxon>Pseudomonadati</taxon>
        <taxon>Bacteroidota</taxon>
        <taxon>Cytophagia</taxon>
        <taxon>Cytophagales</taxon>
        <taxon>Spirosomataceae</taxon>
        <taxon>Larkinella</taxon>
    </lineage>
</organism>
<dbReference type="AlphaFoldDB" id="A0A327WMH8"/>
<sequence length="171" mass="19058">MELVSPICTRAVLNLDDHFELNITTQSVFFEQENLAFWDLVRLAKAGLNGTDSVKYVTNYLSFFREIVFGHNDRQQMLDVLKTAFNHHIMVTNLVRVNYDTDFGALRLKSLYGPVVRSGKGMEQTIGALTTNGLLCLTNTSDTPIPGLLGEMEKILQEACQVNAKAACALK</sequence>
<name>A0A327WMH8_LARAB</name>
<reference evidence="1 2" key="1">
    <citation type="submission" date="2018-06" db="EMBL/GenBank/DDBJ databases">
        <title>Genomic Encyclopedia of Archaeal and Bacterial Type Strains, Phase II (KMG-II): from individual species to whole genera.</title>
        <authorList>
            <person name="Goeker M."/>
        </authorList>
    </citation>
    <scope>NUCLEOTIDE SEQUENCE [LARGE SCALE GENOMIC DNA]</scope>
    <source>
        <strain evidence="1 2">DSM 21851</strain>
    </source>
</reference>
<accession>A0A327WMH8</accession>
<protein>
    <submittedName>
        <fullName evidence="1">Uncharacterized protein</fullName>
    </submittedName>
</protein>
<proteinExistence type="predicted"/>
<keyword evidence="2" id="KW-1185">Reference proteome</keyword>
<dbReference type="Proteomes" id="UP000248790">
    <property type="component" value="Unassembled WGS sequence"/>
</dbReference>
<gene>
    <name evidence="1" type="ORF">LX87_04725</name>
</gene>
<dbReference type="EMBL" id="QLMC01000006">
    <property type="protein sequence ID" value="RAJ93213.1"/>
    <property type="molecule type" value="Genomic_DNA"/>
</dbReference>
<evidence type="ECO:0000313" key="1">
    <source>
        <dbReference type="EMBL" id="RAJ93213.1"/>
    </source>
</evidence>
<comment type="caution">
    <text evidence="1">The sequence shown here is derived from an EMBL/GenBank/DDBJ whole genome shotgun (WGS) entry which is preliminary data.</text>
</comment>